<evidence type="ECO:0000256" key="1">
    <source>
        <dbReference type="ARBA" id="ARBA00000677"/>
    </source>
</evidence>
<dbReference type="GO" id="GO:0006465">
    <property type="term" value="P:signal peptide processing"/>
    <property type="evidence" value="ECO:0007669"/>
    <property type="project" value="InterPro"/>
</dbReference>
<dbReference type="PROSITE" id="PS00761">
    <property type="entry name" value="SPASE_I_3"/>
    <property type="match status" value="1"/>
</dbReference>
<proteinExistence type="inferred from homology"/>
<dbReference type="EMBL" id="BJCC01000006">
    <property type="protein sequence ID" value="GCF92811.1"/>
    <property type="molecule type" value="Genomic_DNA"/>
</dbReference>
<evidence type="ECO:0000256" key="6">
    <source>
        <dbReference type="PIRSR" id="PIRSR600223-1"/>
    </source>
</evidence>
<keyword evidence="7" id="KW-1133">Transmembrane helix</keyword>
<evidence type="ECO:0000313" key="9">
    <source>
        <dbReference type="EMBL" id="GCF92811.1"/>
    </source>
</evidence>
<keyword evidence="10" id="KW-1185">Reference proteome</keyword>
<dbReference type="Proteomes" id="UP000290567">
    <property type="component" value="Unassembled WGS sequence"/>
</dbReference>
<dbReference type="CDD" id="cd06530">
    <property type="entry name" value="S26_SPase_I"/>
    <property type="match status" value="1"/>
</dbReference>
<protein>
    <recommendedName>
        <fullName evidence="4 7">Signal peptidase I</fullName>
        <ecNumber evidence="4 7">3.4.21.89</ecNumber>
    </recommendedName>
</protein>
<dbReference type="Pfam" id="PF10502">
    <property type="entry name" value="Peptidase_S26"/>
    <property type="match status" value="1"/>
</dbReference>
<evidence type="ECO:0000256" key="5">
    <source>
        <dbReference type="ARBA" id="ARBA00022801"/>
    </source>
</evidence>
<reference evidence="10" key="1">
    <citation type="submission" date="2019-02" db="EMBL/GenBank/DDBJ databases">
        <title>Draft genome sequence of Enterococcus sp. Gos25-1.</title>
        <authorList>
            <person name="Tanaka N."/>
            <person name="Shiwa Y."/>
            <person name="Fujita N."/>
        </authorList>
    </citation>
    <scope>NUCLEOTIDE SEQUENCE [LARGE SCALE GENOMIC DNA]</scope>
    <source>
        <strain evidence="10">Gos25-1</strain>
    </source>
</reference>
<comment type="subcellular location">
    <subcellularLocation>
        <location evidence="2">Cell membrane</location>
        <topology evidence="2">Single-pass type II membrane protein</topology>
    </subcellularLocation>
    <subcellularLocation>
        <location evidence="7">Membrane</location>
        <topology evidence="7">Single-pass type II membrane protein</topology>
    </subcellularLocation>
</comment>
<dbReference type="PRINTS" id="PR00727">
    <property type="entry name" value="LEADERPTASE"/>
</dbReference>
<dbReference type="GO" id="GO:0005886">
    <property type="term" value="C:plasma membrane"/>
    <property type="evidence" value="ECO:0007669"/>
    <property type="project" value="UniProtKB-SubCell"/>
</dbReference>
<feature type="active site" evidence="6">
    <location>
        <position position="78"/>
    </location>
</feature>
<dbReference type="OrthoDB" id="9802919at2"/>
<dbReference type="RefSeq" id="WP_146621304.1">
    <property type="nucleotide sequence ID" value="NZ_BJCC01000006.1"/>
</dbReference>
<sequence length="182" mass="21080">MKVHLTTDHLWLGLKYFLIALFFGVLIRGFILIPVPVTGDSMAQNLNQGDMIVMEKYSRIKRFDVIVFRKDDGTTYIKRVIGLPGDTIVYEQDQLFINDEKVPEGFLTNNRDHDHEVTPYTTNFHLADLIGTPELPENEYFVMGDNRRISKDSRSFGTVDSDEVLGKARLVYYPLRHLKFIH</sequence>
<dbReference type="NCBIfam" id="TIGR02227">
    <property type="entry name" value="sigpep_I_bact"/>
    <property type="match status" value="1"/>
</dbReference>
<feature type="active site" evidence="6">
    <location>
        <position position="41"/>
    </location>
</feature>
<comment type="catalytic activity">
    <reaction evidence="1 7">
        <text>Cleavage of hydrophobic, N-terminal signal or leader sequences from secreted and periplasmic proteins.</text>
        <dbReference type="EC" id="3.4.21.89"/>
    </reaction>
</comment>
<feature type="transmembrane region" description="Helical" evidence="7">
    <location>
        <begin position="16"/>
        <end position="37"/>
    </location>
</feature>
<keyword evidence="5 7" id="KW-0378">Hydrolase</keyword>
<evidence type="ECO:0000256" key="3">
    <source>
        <dbReference type="ARBA" id="ARBA00009370"/>
    </source>
</evidence>
<name>A0A4P5P9B1_9ENTE</name>
<dbReference type="Gene3D" id="2.10.109.10">
    <property type="entry name" value="Umud Fragment, subunit A"/>
    <property type="match status" value="1"/>
</dbReference>
<keyword evidence="7" id="KW-0645">Protease</keyword>
<dbReference type="PANTHER" id="PTHR43390">
    <property type="entry name" value="SIGNAL PEPTIDASE I"/>
    <property type="match status" value="1"/>
</dbReference>
<evidence type="ECO:0000256" key="7">
    <source>
        <dbReference type="RuleBase" id="RU362042"/>
    </source>
</evidence>
<dbReference type="GO" id="GO:0004252">
    <property type="term" value="F:serine-type endopeptidase activity"/>
    <property type="evidence" value="ECO:0007669"/>
    <property type="project" value="InterPro"/>
</dbReference>
<evidence type="ECO:0000256" key="2">
    <source>
        <dbReference type="ARBA" id="ARBA00004401"/>
    </source>
</evidence>
<keyword evidence="7" id="KW-0812">Transmembrane</keyword>
<dbReference type="PROSITE" id="PS00760">
    <property type="entry name" value="SPASE_I_2"/>
    <property type="match status" value="1"/>
</dbReference>
<dbReference type="InterPro" id="IPR019533">
    <property type="entry name" value="Peptidase_S26"/>
</dbReference>
<feature type="domain" description="Peptidase S26" evidence="8">
    <location>
        <begin position="15"/>
        <end position="173"/>
    </location>
</feature>
<dbReference type="AlphaFoldDB" id="A0A4P5P9B1"/>
<dbReference type="InterPro" id="IPR019758">
    <property type="entry name" value="Pept_S26A_signal_pept_1_CS"/>
</dbReference>
<dbReference type="InterPro" id="IPR000223">
    <property type="entry name" value="Pept_S26A_signal_pept_1"/>
</dbReference>
<dbReference type="InterPro" id="IPR019757">
    <property type="entry name" value="Pept_S26A_signal_pept_1_Lys-AS"/>
</dbReference>
<gene>
    <name evidence="9" type="ORF">NRIC_07020</name>
</gene>
<dbReference type="PANTHER" id="PTHR43390:SF1">
    <property type="entry name" value="CHLOROPLAST PROCESSING PEPTIDASE"/>
    <property type="match status" value="1"/>
</dbReference>
<dbReference type="EC" id="3.4.21.89" evidence="4 7"/>
<dbReference type="SUPFAM" id="SSF51306">
    <property type="entry name" value="LexA/Signal peptidase"/>
    <property type="match status" value="1"/>
</dbReference>
<evidence type="ECO:0000256" key="4">
    <source>
        <dbReference type="ARBA" id="ARBA00013208"/>
    </source>
</evidence>
<keyword evidence="7" id="KW-0472">Membrane</keyword>
<accession>A0A4P5P9B1</accession>
<evidence type="ECO:0000313" key="10">
    <source>
        <dbReference type="Proteomes" id="UP000290567"/>
    </source>
</evidence>
<dbReference type="InterPro" id="IPR036286">
    <property type="entry name" value="LexA/Signal_pep-like_sf"/>
</dbReference>
<organism evidence="9 10">
    <name type="scientific">Enterococcus florum</name>
    <dbReference type="NCBI Taxonomy" id="2480627"/>
    <lineage>
        <taxon>Bacteria</taxon>
        <taxon>Bacillati</taxon>
        <taxon>Bacillota</taxon>
        <taxon>Bacilli</taxon>
        <taxon>Lactobacillales</taxon>
        <taxon>Enterococcaceae</taxon>
        <taxon>Enterococcus</taxon>
    </lineage>
</organism>
<comment type="similarity">
    <text evidence="3 7">Belongs to the peptidase S26 family.</text>
</comment>
<dbReference type="GO" id="GO:0009003">
    <property type="term" value="F:signal peptidase activity"/>
    <property type="evidence" value="ECO:0007669"/>
    <property type="project" value="UniProtKB-EC"/>
</dbReference>
<evidence type="ECO:0000259" key="8">
    <source>
        <dbReference type="Pfam" id="PF10502"/>
    </source>
</evidence>
<comment type="caution">
    <text evidence="9">The sequence shown here is derived from an EMBL/GenBank/DDBJ whole genome shotgun (WGS) entry which is preliminary data.</text>
</comment>